<dbReference type="Pfam" id="PF01569">
    <property type="entry name" value="PAP2"/>
    <property type="match status" value="1"/>
</dbReference>
<feature type="transmembrane region" description="Helical" evidence="7">
    <location>
        <begin position="206"/>
        <end position="224"/>
    </location>
</feature>
<protein>
    <recommendedName>
        <fullName evidence="8">Phosphatidic acid phosphatase type 2/haloperoxidase domain-containing protein</fullName>
    </recommendedName>
</protein>
<dbReference type="PANTHER" id="PTHR14969:SF62">
    <property type="entry name" value="DECAPRENYLPHOSPHORYL-5-PHOSPHORIBOSE PHOSPHATASE RV3807C-RELATED"/>
    <property type="match status" value="1"/>
</dbReference>
<dbReference type="OrthoDB" id="9789113at2"/>
<evidence type="ECO:0000313" key="9">
    <source>
        <dbReference type="EMBL" id="KYC41626.1"/>
    </source>
</evidence>
<evidence type="ECO:0000256" key="5">
    <source>
        <dbReference type="ARBA" id="ARBA00022989"/>
    </source>
</evidence>
<keyword evidence="4" id="KW-0378">Hydrolase</keyword>
<keyword evidence="10" id="KW-1185">Reference proteome</keyword>
<evidence type="ECO:0000256" key="4">
    <source>
        <dbReference type="ARBA" id="ARBA00022801"/>
    </source>
</evidence>
<reference evidence="9 10" key="1">
    <citation type="journal article" date="2013" name="Genome Biol. Evol.">
        <title>Genomes of Stigonematalean cyanobacteria (subsection V) and the evolution of oxygenic photosynthesis from prokaryotes to plastids.</title>
        <authorList>
            <person name="Dagan T."/>
            <person name="Roettger M."/>
            <person name="Stucken K."/>
            <person name="Landan G."/>
            <person name="Koch R."/>
            <person name="Major P."/>
            <person name="Gould S.B."/>
            <person name="Goremykin V.V."/>
            <person name="Rippka R."/>
            <person name="Tandeau de Marsac N."/>
            <person name="Gugger M."/>
            <person name="Lockhart P.J."/>
            <person name="Allen J.F."/>
            <person name="Brune I."/>
            <person name="Maus I."/>
            <person name="Puhler A."/>
            <person name="Martin W.F."/>
        </authorList>
    </citation>
    <scope>NUCLEOTIDE SEQUENCE [LARGE SCALE GENOMIC DNA]</scope>
    <source>
        <strain evidence="9 10">PCC 7110</strain>
    </source>
</reference>
<gene>
    <name evidence="9" type="ORF">WA1_16390</name>
</gene>
<feature type="domain" description="Phosphatidic acid phosphatase type 2/haloperoxidase" evidence="8">
    <location>
        <begin position="112"/>
        <end position="221"/>
    </location>
</feature>
<keyword evidence="6 7" id="KW-0472">Membrane</keyword>
<dbReference type="InterPro" id="IPR000326">
    <property type="entry name" value="PAP2/HPO"/>
</dbReference>
<organism evidence="9 10">
    <name type="scientific">Scytonema hofmannii PCC 7110</name>
    <dbReference type="NCBI Taxonomy" id="128403"/>
    <lineage>
        <taxon>Bacteria</taxon>
        <taxon>Bacillati</taxon>
        <taxon>Cyanobacteriota</taxon>
        <taxon>Cyanophyceae</taxon>
        <taxon>Nostocales</taxon>
        <taxon>Scytonemataceae</taxon>
        <taxon>Scytonema</taxon>
    </lineage>
</organism>
<comment type="subcellular location">
    <subcellularLocation>
        <location evidence="1">Cell membrane</location>
        <topology evidence="1">Multi-pass membrane protein</topology>
    </subcellularLocation>
</comment>
<dbReference type="InterPro" id="IPR036938">
    <property type="entry name" value="PAP2/HPO_sf"/>
</dbReference>
<name>A0A139XAD5_9CYAN</name>
<comment type="caution">
    <text evidence="9">The sequence shown here is derived from an EMBL/GenBank/DDBJ whole genome shotgun (WGS) entry which is preliminary data.</text>
</comment>
<dbReference type="SMART" id="SM00014">
    <property type="entry name" value="acidPPc"/>
    <property type="match status" value="1"/>
</dbReference>
<dbReference type="CDD" id="cd03392">
    <property type="entry name" value="PAP2_like_2"/>
    <property type="match status" value="1"/>
</dbReference>
<dbReference type="EMBL" id="ANNX02000020">
    <property type="protein sequence ID" value="KYC41626.1"/>
    <property type="molecule type" value="Genomic_DNA"/>
</dbReference>
<evidence type="ECO:0000259" key="8">
    <source>
        <dbReference type="SMART" id="SM00014"/>
    </source>
</evidence>
<evidence type="ECO:0000256" key="7">
    <source>
        <dbReference type="SAM" id="Phobius"/>
    </source>
</evidence>
<evidence type="ECO:0000256" key="6">
    <source>
        <dbReference type="ARBA" id="ARBA00023136"/>
    </source>
</evidence>
<dbReference type="SUPFAM" id="SSF48317">
    <property type="entry name" value="Acid phosphatase/Vanadium-dependent haloperoxidase"/>
    <property type="match status" value="1"/>
</dbReference>
<keyword evidence="5 7" id="KW-1133">Transmembrane helix</keyword>
<keyword evidence="2" id="KW-1003">Cell membrane</keyword>
<sequence>MSQTDFNKQNQSFFDFVKGLLAARWQSLLLLLIGIYLPLQIFGLLARAVLESKGGFPFPWDVPILKAVHSTAGAQLDAIAVVLTKFGSAKFMFPAIGFLGLLLLLQQRLRSLTFLLTTTIGSAIINRTAKEFMHRVRPHLWDSLAPELDFSFPSGHSMMSMTLVASLVVLTWGTIWSWVILIAGSFFVVAIGWTRLYLGVHFPSDIFAGWMVSIAWVIGVSLIIKPHVTKKTAVTEAPTAEETTLLPEEKQILKEKSVTDG</sequence>
<feature type="transmembrane region" description="Helical" evidence="7">
    <location>
        <begin position="163"/>
        <end position="194"/>
    </location>
</feature>
<proteinExistence type="predicted"/>
<dbReference type="STRING" id="128403.WA1_16390"/>
<dbReference type="GO" id="GO:0005886">
    <property type="term" value="C:plasma membrane"/>
    <property type="evidence" value="ECO:0007669"/>
    <property type="project" value="UniProtKB-SubCell"/>
</dbReference>
<feature type="transmembrane region" description="Helical" evidence="7">
    <location>
        <begin position="86"/>
        <end position="105"/>
    </location>
</feature>
<dbReference type="RefSeq" id="WP_017746517.1">
    <property type="nucleotide sequence ID" value="NZ_KQ976354.1"/>
</dbReference>
<evidence type="ECO:0000256" key="2">
    <source>
        <dbReference type="ARBA" id="ARBA00022475"/>
    </source>
</evidence>
<dbReference type="Gene3D" id="1.20.144.10">
    <property type="entry name" value="Phosphatidic acid phosphatase type 2/haloperoxidase"/>
    <property type="match status" value="1"/>
</dbReference>
<accession>A0A139XAD5</accession>
<feature type="transmembrane region" description="Helical" evidence="7">
    <location>
        <begin position="28"/>
        <end position="50"/>
    </location>
</feature>
<keyword evidence="3 7" id="KW-0812">Transmembrane</keyword>
<dbReference type="AlphaFoldDB" id="A0A139XAD5"/>
<evidence type="ECO:0000256" key="1">
    <source>
        <dbReference type="ARBA" id="ARBA00004651"/>
    </source>
</evidence>
<evidence type="ECO:0000313" key="10">
    <source>
        <dbReference type="Proteomes" id="UP000076925"/>
    </source>
</evidence>
<evidence type="ECO:0000256" key="3">
    <source>
        <dbReference type="ARBA" id="ARBA00022692"/>
    </source>
</evidence>
<dbReference type="PANTHER" id="PTHR14969">
    <property type="entry name" value="SPHINGOSINE-1-PHOSPHATE PHOSPHOHYDROLASE"/>
    <property type="match status" value="1"/>
</dbReference>
<dbReference type="GO" id="GO:0016787">
    <property type="term" value="F:hydrolase activity"/>
    <property type="evidence" value="ECO:0007669"/>
    <property type="project" value="UniProtKB-KW"/>
</dbReference>
<dbReference type="Proteomes" id="UP000076925">
    <property type="component" value="Unassembled WGS sequence"/>
</dbReference>